<proteinExistence type="predicted"/>
<dbReference type="Proteomes" id="UP000516438">
    <property type="component" value="Chromosome"/>
</dbReference>
<evidence type="ECO:0000313" key="2">
    <source>
        <dbReference type="Proteomes" id="UP000516438"/>
    </source>
</evidence>
<accession>A0A7H1DT60</accession>
<dbReference type="AlphaFoldDB" id="A0A7H1DT60"/>
<sequence>MCKKQEYLKSLNPKKSEKHILLFGKTYKLWREGKYLGEAIWTKDDNVGDSFQTQFTDEKGRVINQVYIADKWMLII</sequence>
<organism evidence="1 2">
    <name type="scientific">Chryseobacterium manosquense</name>
    <dbReference type="NCBI Taxonomy" id="2754694"/>
    <lineage>
        <taxon>Bacteria</taxon>
        <taxon>Pseudomonadati</taxon>
        <taxon>Bacteroidota</taxon>
        <taxon>Flavobacteriia</taxon>
        <taxon>Flavobacteriales</taxon>
        <taxon>Weeksellaceae</taxon>
        <taxon>Chryseobacterium group</taxon>
        <taxon>Chryseobacterium</taxon>
    </lineage>
</organism>
<reference evidence="1 2" key="1">
    <citation type="submission" date="2020-07" db="EMBL/GenBank/DDBJ databases">
        <title>Complete genome and description of Chryseobacterium manosquense strain Marseille-Q2069 sp. nov.</title>
        <authorList>
            <person name="Boxberger M."/>
        </authorList>
    </citation>
    <scope>NUCLEOTIDE SEQUENCE [LARGE SCALE GENOMIC DNA]</scope>
    <source>
        <strain evidence="1 2">Marseille-Q2069</strain>
    </source>
</reference>
<keyword evidence="2" id="KW-1185">Reference proteome</keyword>
<dbReference type="EMBL" id="CP060203">
    <property type="protein sequence ID" value="QNS40168.1"/>
    <property type="molecule type" value="Genomic_DNA"/>
</dbReference>
<dbReference type="RefSeq" id="WP_188320293.1">
    <property type="nucleotide sequence ID" value="NZ_CP060203.1"/>
</dbReference>
<name>A0A7H1DT60_9FLAO</name>
<gene>
    <name evidence="1" type="ORF">H0S70_07075</name>
</gene>
<protein>
    <submittedName>
        <fullName evidence="1">Uncharacterized protein</fullName>
    </submittedName>
</protein>
<evidence type="ECO:0000313" key="1">
    <source>
        <dbReference type="EMBL" id="QNS40168.1"/>
    </source>
</evidence>
<dbReference type="KEGG" id="cmaq:H0S70_07075"/>